<evidence type="ECO:0000256" key="6">
    <source>
        <dbReference type="ARBA" id="ARBA00009320"/>
    </source>
</evidence>
<evidence type="ECO:0000256" key="14">
    <source>
        <dbReference type="ARBA" id="ARBA00049229"/>
    </source>
</evidence>
<comment type="catalytic activity">
    <reaction evidence="12 17">
        <text>L-valine + 2-oxoglutarate = 3-methyl-2-oxobutanoate + L-glutamate</text>
        <dbReference type="Rhea" id="RHEA:24813"/>
        <dbReference type="ChEBI" id="CHEBI:11851"/>
        <dbReference type="ChEBI" id="CHEBI:16810"/>
        <dbReference type="ChEBI" id="CHEBI:29985"/>
        <dbReference type="ChEBI" id="CHEBI:57762"/>
        <dbReference type="EC" id="2.6.1.42"/>
    </reaction>
</comment>
<comment type="catalytic activity">
    <reaction evidence="14 17">
        <text>L-leucine + 2-oxoglutarate = 4-methyl-2-oxopentanoate + L-glutamate</text>
        <dbReference type="Rhea" id="RHEA:18321"/>
        <dbReference type="ChEBI" id="CHEBI:16810"/>
        <dbReference type="ChEBI" id="CHEBI:17865"/>
        <dbReference type="ChEBI" id="CHEBI:29985"/>
        <dbReference type="ChEBI" id="CHEBI:57427"/>
        <dbReference type="EC" id="2.6.1.42"/>
    </reaction>
</comment>
<dbReference type="RefSeq" id="WP_146590066.1">
    <property type="nucleotide sequence ID" value="NZ_SJPO01000010.1"/>
</dbReference>
<dbReference type="Proteomes" id="UP000318478">
    <property type="component" value="Unassembled WGS sequence"/>
</dbReference>
<evidence type="ECO:0000256" key="8">
    <source>
        <dbReference type="ARBA" id="ARBA00022605"/>
    </source>
</evidence>
<comment type="function">
    <text evidence="2 17">Acts on leucine, isoleucine and valine.</text>
</comment>
<comment type="cofactor">
    <cofactor evidence="1 16">
        <name>pyridoxal 5'-phosphate</name>
        <dbReference type="ChEBI" id="CHEBI:597326"/>
    </cofactor>
</comment>
<dbReference type="Pfam" id="PF01063">
    <property type="entry name" value="Aminotran_4"/>
    <property type="match status" value="1"/>
</dbReference>
<evidence type="ECO:0000256" key="11">
    <source>
        <dbReference type="ARBA" id="ARBA00023304"/>
    </source>
</evidence>
<evidence type="ECO:0000313" key="18">
    <source>
        <dbReference type="EMBL" id="TWT73594.1"/>
    </source>
</evidence>
<dbReference type="GO" id="GO:0009099">
    <property type="term" value="P:L-valine biosynthetic process"/>
    <property type="evidence" value="ECO:0007669"/>
    <property type="project" value="UniProtKB-UniPathway"/>
</dbReference>
<evidence type="ECO:0000256" key="5">
    <source>
        <dbReference type="ARBA" id="ARBA00005072"/>
    </source>
</evidence>
<evidence type="ECO:0000256" key="15">
    <source>
        <dbReference type="RuleBase" id="RU004106"/>
    </source>
</evidence>
<comment type="pathway">
    <text evidence="4 17">Amino-acid biosynthesis; L-valine biosynthesis; L-valine from pyruvate: step 4/4.</text>
</comment>
<evidence type="ECO:0000256" key="1">
    <source>
        <dbReference type="ARBA" id="ARBA00001933"/>
    </source>
</evidence>
<keyword evidence="19" id="KW-1185">Reference proteome</keyword>
<dbReference type="SUPFAM" id="SSF56752">
    <property type="entry name" value="D-aminoacid aminotransferase-like PLP-dependent enzymes"/>
    <property type="match status" value="1"/>
</dbReference>
<dbReference type="UniPathway" id="UPA00047">
    <property type="reaction ID" value="UER00058"/>
</dbReference>
<dbReference type="GO" id="GO:0052655">
    <property type="term" value="F:L-valine-2-oxoglutarate transaminase activity"/>
    <property type="evidence" value="ECO:0007669"/>
    <property type="project" value="RHEA"/>
</dbReference>
<comment type="caution">
    <text evidence="18">The sequence shown here is derived from an EMBL/GenBank/DDBJ whole genome shotgun (WGS) entry which is preliminary data.</text>
</comment>
<keyword evidence="11 17" id="KW-0100">Branched-chain amino acid biosynthesis</keyword>
<evidence type="ECO:0000256" key="16">
    <source>
        <dbReference type="RuleBase" id="RU004516"/>
    </source>
</evidence>
<evidence type="ECO:0000256" key="7">
    <source>
        <dbReference type="ARBA" id="ARBA00022576"/>
    </source>
</evidence>
<dbReference type="PANTHER" id="PTHR42743:SF11">
    <property type="entry name" value="AMINODEOXYCHORISMATE LYASE"/>
    <property type="match status" value="1"/>
</dbReference>
<dbReference type="InterPro" id="IPR050571">
    <property type="entry name" value="Class-IV_PLP-Dep_Aminotrnsfr"/>
</dbReference>
<dbReference type="InterPro" id="IPR043132">
    <property type="entry name" value="BCAT-like_C"/>
</dbReference>
<evidence type="ECO:0000256" key="13">
    <source>
        <dbReference type="ARBA" id="ARBA00048798"/>
    </source>
</evidence>
<dbReference type="InterPro" id="IPR005785">
    <property type="entry name" value="B_amino_transI"/>
</dbReference>
<accession>A0A5C5YEW2</accession>
<dbReference type="NCBIfam" id="NF005146">
    <property type="entry name" value="PRK06606.1"/>
    <property type="match status" value="1"/>
</dbReference>
<dbReference type="GO" id="GO:0009098">
    <property type="term" value="P:L-leucine biosynthetic process"/>
    <property type="evidence" value="ECO:0007669"/>
    <property type="project" value="UniProtKB-UniPathway"/>
</dbReference>
<dbReference type="EC" id="2.6.1.42" evidence="17"/>
<evidence type="ECO:0000256" key="10">
    <source>
        <dbReference type="ARBA" id="ARBA00022898"/>
    </source>
</evidence>
<dbReference type="FunFam" id="3.20.10.10:FF:000002">
    <property type="entry name" value="D-alanine aminotransferase"/>
    <property type="match status" value="1"/>
</dbReference>
<comment type="similarity">
    <text evidence="6 15">Belongs to the class-IV pyridoxal-phosphate-dependent aminotransferase family.</text>
</comment>
<evidence type="ECO:0000256" key="2">
    <source>
        <dbReference type="ARBA" id="ARBA00003109"/>
    </source>
</evidence>
<sequence>MSRQVYINGSFFAKEDAKISVFDHGLLYGDGVFEGLRSYGGKVFHLAEHIDRLYESAKAICLELPMSPDEMSDAVNQTVKANKITDGYVRLVVTRGSGALGLDPNQCSVPQVIIIADSITLYPQEYYENGLEIITSSVIRNHPAALSPRIKSLNYLNNILAKIEGLSAGCIEALMLNHKGEVAECTGDNIFLVKGGELYTPPLDAGILAGVTRNVVINLAKEHGVTAHETSLTKHDVYVADECFLTGSAAEVIPVVKVDTRVIGTGKPGPISKKLKQLFAEYARS</sequence>
<comment type="pathway">
    <text evidence="3 17">Amino-acid biosynthesis; L-isoleucine biosynthesis; L-isoleucine from 2-oxobutanoate: step 4/4.</text>
</comment>
<evidence type="ECO:0000256" key="17">
    <source>
        <dbReference type="RuleBase" id="RU364094"/>
    </source>
</evidence>
<dbReference type="GO" id="GO:0052654">
    <property type="term" value="F:L-leucine-2-oxoglutarate transaminase activity"/>
    <property type="evidence" value="ECO:0007669"/>
    <property type="project" value="RHEA"/>
</dbReference>
<dbReference type="GO" id="GO:0005829">
    <property type="term" value="C:cytosol"/>
    <property type="evidence" value="ECO:0007669"/>
    <property type="project" value="TreeGrafter"/>
</dbReference>
<dbReference type="FunFam" id="3.30.470.10:FF:000006">
    <property type="entry name" value="Branched-chain-amino-acid aminotransferase"/>
    <property type="match status" value="1"/>
</dbReference>
<dbReference type="GO" id="GO:0009097">
    <property type="term" value="P:isoleucine biosynthetic process"/>
    <property type="evidence" value="ECO:0007669"/>
    <property type="project" value="UniProtKB-UniPathway"/>
</dbReference>
<dbReference type="EMBL" id="SJPO01000010">
    <property type="protein sequence ID" value="TWT73594.1"/>
    <property type="molecule type" value="Genomic_DNA"/>
</dbReference>
<dbReference type="CDD" id="cd01558">
    <property type="entry name" value="D-AAT_like"/>
    <property type="match status" value="1"/>
</dbReference>
<dbReference type="UniPathway" id="UPA00048">
    <property type="reaction ID" value="UER00073"/>
</dbReference>
<comment type="catalytic activity">
    <reaction evidence="13 17">
        <text>L-isoleucine + 2-oxoglutarate = (S)-3-methyl-2-oxopentanoate + L-glutamate</text>
        <dbReference type="Rhea" id="RHEA:24801"/>
        <dbReference type="ChEBI" id="CHEBI:16810"/>
        <dbReference type="ChEBI" id="CHEBI:29985"/>
        <dbReference type="ChEBI" id="CHEBI:35146"/>
        <dbReference type="ChEBI" id="CHEBI:58045"/>
        <dbReference type="EC" id="2.6.1.42"/>
    </reaction>
</comment>
<dbReference type="Gene3D" id="3.20.10.10">
    <property type="entry name" value="D-amino Acid Aminotransferase, subunit A, domain 2"/>
    <property type="match status" value="1"/>
</dbReference>
<keyword evidence="9 17" id="KW-0808">Transferase</keyword>
<comment type="pathway">
    <text evidence="5 17">Amino-acid biosynthesis; L-leucine biosynthesis; L-leucine from 3-methyl-2-oxobutanoate: step 4/4.</text>
</comment>
<dbReference type="InterPro" id="IPR018300">
    <property type="entry name" value="Aminotrans_IV_CS"/>
</dbReference>
<evidence type="ECO:0000256" key="4">
    <source>
        <dbReference type="ARBA" id="ARBA00004931"/>
    </source>
</evidence>
<dbReference type="NCBIfam" id="TIGR01122">
    <property type="entry name" value="ilvE_I"/>
    <property type="match status" value="1"/>
</dbReference>
<evidence type="ECO:0000256" key="9">
    <source>
        <dbReference type="ARBA" id="ARBA00022679"/>
    </source>
</evidence>
<dbReference type="GO" id="GO:0052656">
    <property type="term" value="F:L-isoleucine-2-oxoglutarate transaminase activity"/>
    <property type="evidence" value="ECO:0007669"/>
    <property type="project" value="RHEA"/>
</dbReference>
<dbReference type="NCBIfam" id="NF006185">
    <property type="entry name" value="PRK08320.1"/>
    <property type="match status" value="1"/>
</dbReference>
<organism evidence="18 19">
    <name type="scientific">Posidoniimonas polymericola</name>
    <dbReference type="NCBI Taxonomy" id="2528002"/>
    <lineage>
        <taxon>Bacteria</taxon>
        <taxon>Pseudomonadati</taxon>
        <taxon>Planctomycetota</taxon>
        <taxon>Planctomycetia</taxon>
        <taxon>Pirellulales</taxon>
        <taxon>Lacipirellulaceae</taxon>
        <taxon>Posidoniimonas</taxon>
    </lineage>
</organism>
<keyword evidence="10 16" id="KW-0663">Pyridoxal phosphate</keyword>
<dbReference type="OrthoDB" id="9805628at2"/>
<dbReference type="AlphaFoldDB" id="A0A5C5YEW2"/>
<reference evidence="18 19" key="1">
    <citation type="submission" date="2019-02" db="EMBL/GenBank/DDBJ databases">
        <title>Deep-cultivation of Planctomycetes and their phenomic and genomic characterization uncovers novel biology.</title>
        <authorList>
            <person name="Wiegand S."/>
            <person name="Jogler M."/>
            <person name="Boedeker C."/>
            <person name="Pinto D."/>
            <person name="Vollmers J."/>
            <person name="Rivas-Marin E."/>
            <person name="Kohn T."/>
            <person name="Peeters S.H."/>
            <person name="Heuer A."/>
            <person name="Rast P."/>
            <person name="Oberbeckmann S."/>
            <person name="Bunk B."/>
            <person name="Jeske O."/>
            <person name="Meyerdierks A."/>
            <person name="Storesund J.E."/>
            <person name="Kallscheuer N."/>
            <person name="Luecker S."/>
            <person name="Lage O.M."/>
            <person name="Pohl T."/>
            <person name="Merkel B.J."/>
            <person name="Hornburger P."/>
            <person name="Mueller R.-W."/>
            <person name="Bruemmer F."/>
            <person name="Labrenz M."/>
            <person name="Spormann A.M."/>
            <person name="Op Den Camp H."/>
            <person name="Overmann J."/>
            <person name="Amann R."/>
            <person name="Jetten M.S.M."/>
            <person name="Mascher T."/>
            <person name="Medema M.H."/>
            <person name="Devos D.P."/>
            <person name="Kaster A.-K."/>
            <person name="Ovreas L."/>
            <person name="Rohde M."/>
            <person name="Galperin M.Y."/>
            <person name="Jogler C."/>
        </authorList>
    </citation>
    <scope>NUCLEOTIDE SEQUENCE [LARGE SCALE GENOMIC DNA]</scope>
    <source>
        <strain evidence="18 19">Pla123a</strain>
    </source>
</reference>
<dbReference type="Gene3D" id="3.30.470.10">
    <property type="match status" value="1"/>
</dbReference>
<gene>
    <name evidence="18" type="primary">ilvE_2</name>
    <name evidence="17" type="synonym">ilvE</name>
    <name evidence="18" type="ORF">Pla123a_39300</name>
</gene>
<keyword evidence="7 17" id="KW-0032">Aminotransferase</keyword>
<evidence type="ECO:0000256" key="3">
    <source>
        <dbReference type="ARBA" id="ARBA00004824"/>
    </source>
</evidence>
<name>A0A5C5YEW2_9BACT</name>
<evidence type="ECO:0000313" key="19">
    <source>
        <dbReference type="Proteomes" id="UP000318478"/>
    </source>
</evidence>
<evidence type="ECO:0000256" key="12">
    <source>
        <dbReference type="ARBA" id="ARBA00048212"/>
    </source>
</evidence>
<dbReference type="InterPro" id="IPR001544">
    <property type="entry name" value="Aminotrans_IV"/>
</dbReference>
<dbReference type="PROSITE" id="PS00770">
    <property type="entry name" value="AA_TRANSFER_CLASS_4"/>
    <property type="match status" value="1"/>
</dbReference>
<proteinExistence type="inferred from homology"/>
<dbReference type="PANTHER" id="PTHR42743">
    <property type="entry name" value="AMINO-ACID AMINOTRANSFERASE"/>
    <property type="match status" value="1"/>
</dbReference>
<protein>
    <recommendedName>
        <fullName evidence="17">Branched-chain-amino-acid aminotransferase</fullName>
        <shortName evidence="17">BCAT</shortName>
        <ecNumber evidence="17">2.6.1.42</ecNumber>
    </recommendedName>
</protein>
<dbReference type="InterPro" id="IPR036038">
    <property type="entry name" value="Aminotransferase-like"/>
</dbReference>
<keyword evidence="8 17" id="KW-0028">Amino-acid biosynthesis</keyword>
<dbReference type="UniPathway" id="UPA00049">
    <property type="reaction ID" value="UER00062"/>
</dbReference>
<dbReference type="InterPro" id="IPR043131">
    <property type="entry name" value="BCAT-like_N"/>
</dbReference>